<comment type="caution">
    <text evidence="1">The sequence shown here is derived from an EMBL/GenBank/DDBJ whole genome shotgun (WGS) entry which is preliminary data.</text>
</comment>
<protein>
    <recommendedName>
        <fullName evidence="3">NACHT domain-containing protein</fullName>
    </recommendedName>
</protein>
<dbReference type="InterPro" id="IPR027417">
    <property type="entry name" value="P-loop_NTPase"/>
</dbReference>
<dbReference type="EMBL" id="JBHSBY010000074">
    <property type="protein sequence ID" value="MFC4196863.1"/>
    <property type="molecule type" value="Genomic_DNA"/>
</dbReference>
<keyword evidence="2" id="KW-1185">Reference proteome</keyword>
<evidence type="ECO:0008006" key="3">
    <source>
        <dbReference type="Google" id="ProtNLM"/>
    </source>
</evidence>
<dbReference type="Gene3D" id="3.40.50.300">
    <property type="entry name" value="P-loop containing nucleotide triphosphate hydrolases"/>
    <property type="match status" value="1"/>
</dbReference>
<proteinExistence type="predicted"/>
<evidence type="ECO:0000313" key="1">
    <source>
        <dbReference type="EMBL" id="MFC4196863.1"/>
    </source>
</evidence>
<accession>A0ABV8NM50</accession>
<name>A0ABV8NM50_9SPHI</name>
<dbReference type="Proteomes" id="UP001595792">
    <property type="component" value="Unassembled WGS sequence"/>
</dbReference>
<reference evidence="2" key="1">
    <citation type="journal article" date="2019" name="Int. J. Syst. Evol. Microbiol.">
        <title>The Global Catalogue of Microorganisms (GCM) 10K type strain sequencing project: providing services to taxonomists for standard genome sequencing and annotation.</title>
        <authorList>
            <consortium name="The Broad Institute Genomics Platform"/>
            <consortium name="The Broad Institute Genome Sequencing Center for Infectious Disease"/>
            <person name="Wu L."/>
            <person name="Ma J."/>
        </authorList>
    </citation>
    <scope>NUCLEOTIDE SEQUENCE [LARGE SCALE GENOMIC DNA]</scope>
    <source>
        <strain evidence="2">CCM 8689</strain>
    </source>
</reference>
<evidence type="ECO:0000313" key="2">
    <source>
        <dbReference type="Proteomes" id="UP001595792"/>
    </source>
</evidence>
<sequence>MYADFNYFLKNNYQFTTISAHPGQGKSILLAHLVEYFFYSENALYKKDIVLLINSGTINDIIQNGLSLKDWFFKEFKFAGVSELNTYFKKNPKQIRGRFILIIDGIDQFLSNSKYFKTFTDFLFGIEESNFIKIVLGLRVNNWINLQPAISGSAFLTSAWYKGLFFDEDKNTNVPLLNNEEILFTLSRIEGKTI</sequence>
<organism evidence="1 2">
    <name type="scientific">Pedobacter jamesrossensis</name>
    <dbReference type="NCBI Taxonomy" id="1908238"/>
    <lineage>
        <taxon>Bacteria</taxon>
        <taxon>Pseudomonadati</taxon>
        <taxon>Bacteroidota</taxon>
        <taxon>Sphingobacteriia</taxon>
        <taxon>Sphingobacteriales</taxon>
        <taxon>Sphingobacteriaceae</taxon>
        <taxon>Pedobacter</taxon>
    </lineage>
</organism>
<gene>
    <name evidence="1" type="ORF">ACFOUY_09155</name>
</gene>
<dbReference type="SUPFAM" id="SSF52540">
    <property type="entry name" value="P-loop containing nucleoside triphosphate hydrolases"/>
    <property type="match status" value="1"/>
</dbReference>
<dbReference type="RefSeq" id="WP_378960203.1">
    <property type="nucleotide sequence ID" value="NZ_JBHRXC010000001.1"/>
</dbReference>